<feature type="non-terminal residue" evidence="1">
    <location>
        <position position="103"/>
    </location>
</feature>
<organism evidence="1 2">
    <name type="scientific">Mycena metata</name>
    <dbReference type="NCBI Taxonomy" id="1033252"/>
    <lineage>
        <taxon>Eukaryota</taxon>
        <taxon>Fungi</taxon>
        <taxon>Dikarya</taxon>
        <taxon>Basidiomycota</taxon>
        <taxon>Agaricomycotina</taxon>
        <taxon>Agaricomycetes</taxon>
        <taxon>Agaricomycetidae</taxon>
        <taxon>Agaricales</taxon>
        <taxon>Marasmiineae</taxon>
        <taxon>Mycenaceae</taxon>
        <taxon>Mycena</taxon>
    </lineage>
</organism>
<protein>
    <submittedName>
        <fullName evidence="1">Uncharacterized protein</fullName>
    </submittedName>
</protein>
<feature type="non-terminal residue" evidence="1">
    <location>
        <position position="1"/>
    </location>
</feature>
<sequence>CSPKSFQPLSSSSPPPSWPLRSLVVIPLCPHAHPTHRVPHAHLLNSAATLSAANVSRRADFVPELGTPTSLEERDGSLRWWYQCNVSLARDTSNPCGRGLDLE</sequence>
<name>A0AAD7DXD5_9AGAR</name>
<dbReference type="AlphaFoldDB" id="A0AAD7DXD5"/>
<proteinExistence type="predicted"/>
<accession>A0AAD7DXD5</accession>
<evidence type="ECO:0000313" key="2">
    <source>
        <dbReference type="Proteomes" id="UP001215598"/>
    </source>
</evidence>
<reference evidence="1" key="1">
    <citation type="submission" date="2023-03" db="EMBL/GenBank/DDBJ databases">
        <title>Massive genome expansion in bonnet fungi (Mycena s.s.) driven by repeated elements and novel gene families across ecological guilds.</title>
        <authorList>
            <consortium name="Lawrence Berkeley National Laboratory"/>
            <person name="Harder C.B."/>
            <person name="Miyauchi S."/>
            <person name="Viragh M."/>
            <person name="Kuo A."/>
            <person name="Thoen E."/>
            <person name="Andreopoulos B."/>
            <person name="Lu D."/>
            <person name="Skrede I."/>
            <person name="Drula E."/>
            <person name="Henrissat B."/>
            <person name="Morin E."/>
            <person name="Kohler A."/>
            <person name="Barry K."/>
            <person name="LaButti K."/>
            <person name="Morin E."/>
            <person name="Salamov A."/>
            <person name="Lipzen A."/>
            <person name="Mereny Z."/>
            <person name="Hegedus B."/>
            <person name="Baldrian P."/>
            <person name="Stursova M."/>
            <person name="Weitz H."/>
            <person name="Taylor A."/>
            <person name="Grigoriev I.V."/>
            <person name="Nagy L.G."/>
            <person name="Martin F."/>
            <person name="Kauserud H."/>
        </authorList>
    </citation>
    <scope>NUCLEOTIDE SEQUENCE</scope>
    <source>
        <strain evidence="1">CBHHK182m</strain>
    </source>
</reference>
<dbReference type="EMBL" id="JARKIB010000522">
    <property type="protein sequence ID" value="KAJ7702014.1"/>
    <property type="molecule type" value="Genomic_DNA"/>
</dbReference>
<evidence type="ECO:0000313" key="1">
    <source>
        <dbReference type="EMBL" id="KAJ7702014.1"/>
    </source>
</evidence>
<dbReference type="Proteomes" id="UP001215598">
    <property type="component" value="Unassembled WGS sequence"/>
</dbReference>
<keyword evidence="2" id="KW-1185">Reference proteome</keyword>
<gene>
    <name evidence="1" type="ORF">B0H16DRAFT_1902531</name>
</gene>
<comment type="caution">
    <text evidence="1">The sequence shown here is derived from an EMBL/GenBank/DDBJ whole genome shotgun (WGS) entry which is preliminary data.</text>
</comment>